<accession>A0ABZ1RLA2</accession>
<evidence type="ECO:0000313" key="2">
    <source>
        <dbReference type="EMBL" id="WUO46925.1"/>
    </source>
</evidence>
<proteinExistence type="predicted"/>
<protein>
    <submittedName>
        <fullName evidence="2">Uncharacterized protein</fullName>
    </submittedName>
</protein>
<sequence>MQIPLSPALWWVLALATLVVALVALAPLLVDVRDRFTALISVTFLFALGPYTLGADRAVHVMPRLALFVFLPFALATVGNRKVLRERSRRREAQGRFGAKVAVPRRVSRQLAASFAVSGALVWWLSGGDPLALSG</sequence>
<keyword evidence="1" id="KW-1133">Transmembrane helix</keyword>
<feature type="transmembrane region" description="Helical" evidence="1">
    <location>
        <begin position="36"/>
        <end position="53"/>
    </location>
</feature>
<evidence type="ECO:0000256" key="1">
    <source>
        <dbReference type="SAM" id="Phobius"/>
    </source>
</evidence>
<gene>
    <name evidence="2" type="ORF">OHU17_14330</name>
</gene>
<evidence type="ECO:0000313" key="3">
    <source>
        <dbReference type="Proteomes" id="UP001432075"/>
    </source>
</evidence>
<feature type="transmembrane region" description="Helical" evidence="1">
    <location>
        <begin position="65"/>
        <end position="84"/>
    </location>
</feature>
<dbReference type="RefSeq" id="WP_328775963.1">
    <property type="nucleotide sequence ID" value="NZ_CP108057.1"/>
</dbReference>
<organism evidence="2 3">
    <name type="scientific">Streptomyces goshikiensis</name>
    <dbReference type="NCBI Taxonomy" id="1942"/>
    <lineage>
        <taxon>Bacteria</taxon>
        <taxon>Bacillati</taxon>
        <taxon>Actinomycetota</taxon>
        <taxon>Actinomycetes</taxon>
        <taxon>Kitasatosporales</taxon>
        <taxon>Streptomycetaceae</taxon>
        <taxon>Streptomyces</taxon>
    </lineage>
</organism>
<keyword evidence="1" id="KW-0812">Transmembrane</keyword>
<feature type="transmembrane region" description="Helical" evidence="1">
    <location>
        <begin position="110"/>
        <end position="126"/>
    </location>
</feature>
<name>A0ABZ1RLA2_9ACTN</name>
<dbReference type="Proteomes" id="UP001432075">
    <property type="component" value="Chromosome"/>
</dbReference>
<dbReference type="EMBL" id="CP108057">
    <property type="protein sequence ID" value="WUO46925.1"/>
    <property type="molecule type" value="Genomic_DNA"/>
</dbReference>
<keyword evidence="3" id="KW-1185">Reference proteome</keyword>
<reference evidence="2" key="1">
    <citation type="submission" date="2022-10" db="EMBL/GenBank/DDBJ databases">
        <title>The complete genomes of actinobacterial strains from the NBC collection.</title>
        <authorList>
            <person name="Joergensen T.S."/>
            <person name="Alvarez Arevalo M."/>
            <person name="Sterndorff E.B."/>
            <person name="Faurdal D."/>
            <person name="Vuksanovic O."/>
            <person name="Mourched A.-S."/>
            <person name="Charusanti P."/>
            <person name="Shaw S."/>
            <person name="Blin K."/>
            <person name="Weber T."/>
        </authorList>
    </citation>
    <scope>NUCLEOTIDE SEQUENCE</scope>
    <source>
        <strain evidence="2">NBC_00283</strain>
    </source>
</reference>
<feature type="transmembrane region" description="Helical" evidence="1">
    <location>
        <begin position="6"/>
        <end position="29"/>
    </location>
</feature>
<keyword evidence="1" id="KW-0472">Membrane</keyword>